<comment type="similarity">
    <text evidence="2">Belongs to the ZCCHC8 family.</text>
</comment>
<keyword evidence="3" id="KW-0479">Metal-binding</keyword>
<dbReference type="GO" id="GO:0008270">
    <property type="term" value="F:zinc ion binding"/>
    <property type="evidence" value="ECO:0007669"/>
    <property type="project" value="UniProtKB-KW"/>
</dbReference>
<feature type="compositionally biased region" description="Acidic residues" evidence="9">
    <location>
        <begin position="50"/>
        <end position="63"/>
    </location>
</feature>
<evidence type="ECO:0000313" key="11">
    <source>
        <dbReference type="EMBL" id="KNC27201.1"/>
    </source>
</evidence>
<dbReference type="PANTHER" id="PTHR13316:SF0">
    <property type="entry name" value="ZINC FINGER CCHC DOMAIN-CONTAINING PROTEIN 8"/>
    <property type="match status" value="1"/>
</dbReference>
<keyword evidence="4 7" id="KW-0863">Zinc-finger</keyword>
<dbReference type="PANTHER" id="PTHR13316">
    <property type="entry name" value="ZINC FINGER, CCHC DOMAIN CONTAINING 8"/>
    <property type="match status" value="1"/>
</dbReference>
<dbReference type="GO" id="GO:0005654">
    <property type="term" value="C:nucleoplasm"/>
    <property type="evidence" value="ECO:0007669"/>
    <property type="project" value="UniProtKB-SubCell"/>
</dbReference>
<feature type="region of interest" description="Disordered" evidence="9">
    <location>
        <begin position="431"/>
        <end position="466"/>
    </location>
</feature>
<dbReference type="SMART" id="SM00581">
    <property type="entry name" value="PSP"/>
    <property type="match status" value="1"/>
</dbReference>
<evidence type="ECO:0000256" key="9">
    <source>
        <dbReference type="SAM" id="MobiDB-lite"/>
    </source>
</evidence>
<dbReference type="SMART" id="SM00343">
    <property type="entry name" value="ZnF_C2HC"/>
    <property type="match status" value="1"/>
</dbReference>
<dbReference type="InterPro" id="IPR052115">
    <property type="entry name" value="NEXT_complex_subunit_ZCCHC8"/>
</dbReference>
<feature type="coiled-coil region" evidence="8">
    <location>
        <begin position="470"/>
        <end position="497"/>
    </location>
</feature>
<keyword evidence="6" id="KW-0539">Nucleus</keyword>
<dbReference type="OMA" id="MFYRLRV"/>
<feature type="region of interest" description="Disordered" evidence="9">
    <location>
        <begin position="512"/>
        <end position="553"/>
    </location>
</feature>
<reference evidence="11 12" key="1">
    <citation type="journal article" date="2015" name="Nat. Commun.">
        <title>Lucilia cuprina genome unlocks parasitic fly biology to underpin future interventions.</title>
        <authorList>
            <person name="Anstead C.A."/>
            <person name="Korhonen P.K."/>
            <person name="Young N.D."/>
            <person name="Hall R.S."/>
            <person name="Jex A.R."/>
            <person name="Murali S.C."/>
            <person name="Hughes D.S."/>
            <person name="Lee S.F."/>
            <person name="Perry T."/>
            <person name="Stroehlein A.J."/>
            <person name="Ansell B.R."/>
            <person name="Breugelmans B."/>
            <person name="Hofmann A."/>
            <person name="Qu J."/>
            <person name="Dugan S."/>
            <person name="Lee S.L."/>
            <person name="Chao H."/>
            <person name="Dinh H."/>
            <person name="Han Y."/>
            <person name="Doddapaneni H.V."/>
            <person name="Worley K.C."/>
            <person name="Muzny D.M."/>
            <person name="Ioannidis P."/>
            <person name="Waterhouse R.M."/>
            <person name="Zdobnov E.M."/>
            <person name="James P.J."/>
            <person name="Bagnall N.H."/>
            <person name="Kotze A.C."/>
            <person name="Gibbs R.A."/>
            <person name="Richards S."/>
            <person name="Batterham P."/>
            <person name="Gasser R.B."/>
        </authorList>
    </citation>
    <scope>NUCLEOTIDE SEQUENCE [LARGE SCALE GENOMIC DNA]</scope>
    <source>
        <strain evidence="11 12">LS</strain>
        <tissue evidence="11">Full body</tissue>
    </source>
</reference>
<organism evidence="11 12">
    <name type="scientific">Lucilia cuprina</name>
    <name type="common">Green bottle fly</name>
    <name type="synonym">Australian sheep blowfly</name>
    <dbReference type="NCBI Taxonomy" id="7375"/>
    <lineage>
        <taxon>Eukaryota</taxon>
        <taxon>Metazoa</taxon>
        <taxon>Ecdysozoa</taxon>
        <taxon>Arthropoda</taxon>
        <taxon>Hexapoda</taxon>
        <taxon>Insecta</taxon>
        <taxon>Pterygota</taxon>
        <taxon>Neoptera</taxon>
        <taxon>Endopterygota</taxon>
        <taxon>Diptera</taxon>
        <taxon>Brachycera</taxon>
        <taxon>Muscomorpha</taxon>
        <taxon>Oestroidea</taxon>
        <taxon>Calliphoridae</taxon>
        <taxon>Luciliinae</taxon>
        <taxon>Lucilia</taxon>
    </lineage>
</organism>
<evidence type="ECO:0000256" key="1">
    <source>
        <dbReference type="ARBA" id="ARBA00004642"/>
    </source>
</evidence>
<feature type="region of interest" description="Disordered" evidence="9">
    <location>
        <begin position="29"/>
        <end position="67"/>
    </location>
</feature>
<dbReference type="Proteomes" id="UP000037069">
    <property type="component" value="Unassembled WGS sequence"/>
</dbReference>
<dbReference type="Gene3D" id="4.10.60.10">
    <property type="entry name" value="Zinc finger, CCHC-type"/>
    <property type="match status" value="1"/>
</dbReference>
<evidence type="ECO:0000259" key="10">
    <source>
        <dbReference type="PROSITE" id="PS50158"/>
    </source>
</evidence>
<evidence type="ECO:0000256" key="7">
    <source>
        <dbReference type="PROSITE-ProRule" id="PRU00047"/>
    </source>
</evidence>
<feature type="compositionally biased region" description="Polar residues" evidence="9">
    <location>
        <begin position="522"/>
        <end position="551"/>
    </location>
</feature>
<comment type="subcellular location">
    <subcellularLocation>
        <location evidence="1">Nucleus</location>
        <location evidence="1">Nucleoplasm</location>
    </subcellularLocation>
</comment>
<evidence type="ECO:0000256" key="6">
    <source>
        <dbReference type="ARBA" id="ARBA00023242"/>
    </source>
</evidence>
<dbReference type="GO" id="GO:0003723">
    <property type="term" value="F:RNA binding"/>
    <property type="evidence" value="ECO:0007669"/>
    <property type="project" value="TreeGrafter"/>
</dbReference>
<feature type="domain" description="CCHC-type" evidence="10">
    <location>
        <begin position="220"/>
        <end position="235"/>
    </location>
</feature>
<evidence type="ECO:0000313" key="12">
    <source>
        <dbReference type="Proteomes" id="UP000037069"/>
    </source>
</evidence>
<protein>
    <submittedName>
        <fullName evidence="11">Putative zinc finger CCHC domain-containing protein 8</fullName>
    </submittedName>
</protein>
<dbReference type="EMBL" id="JRES01000930">
    <property type="protein sequence ID" value="KNC27201.1"/>
    <property type="molecule type" value="Genomic_DNA"/>
</dbReference>
<evidence type="ECO:0000256" key="2">
    <source>
        <dbReference type="ARBA" id="ARBA00007497"/>
    </source>
</evidence>
<dbReference type="InterPro" id="IPR001878">
    <property type="entry name" value="Znf_CCHC"/>
</dbReference>
<dbReference type="PROSITE" id="PS50158">
    <property type="entry name" value="ZF_CCHC"/>
    <property type="match status" value="1"/>
</dbReference>
<dbReference type="AlphaFoldDB" id="A0A0L0C4N0"/>
<dbReference type="GO" id="GO:0071013">
    <property type="term" value="C:catalytic step 2 spliceosome"/>
    <property type="evidence" value="ECO:0007669"/>
    <property type="project" value="TreeGrafter"/>
</dbReference>
<dbReference type="Pfam" id="PF00098">
    <property type="entry name" value="zf-CCHC"/>
    <property type="match status" value="1"/>
</dbReference>
<dbReference type="InterPro" id="IPR036875">
    <property type="entry name" value="Znf_CCHC_sf"/>
</dbReference>
<feature type="compositionally biased region" description="Pro residues" evidence="9">
    <location>
        <begin position="437"/>
        <end position="463"/>
    </location>
</feature>
<evidence type="ECO:0000256" key="3">
    <source>
        <dbReference type="ARBA" id="ARBA00022723"/>
    </source>
</evidence>
<evidence type="ECO:0000256" key="5">
    <source>
        <dbReference type="ARBA" id="ARBA00022833"/>
    </source>
</evidence>
<evidence type="ECO:0000256" key="8">
    <source>
        <dbReference type="SAM" id="Coils"/>
    </source>
</evidence>
<dbReference type="OrthoDB" id="8026949at2759"/>
<dbReference type="STRING" id="7375.A0A0L0C4N0"/>
<proteinExistence type="inferred from homology"/>
<dbReference type="InterPro" id="IPR006568">
    <property type="entry name" value="PSP_pro-rich"/>
</dbReference>
<dbReference type="SUPFAM" id="SSF57756">
    <property type="entry name" value="Retrovirus zinc finger-like domains"/>
    <property type="match status" value="1"/>
</dbReference>
<gene>
    <name evidence="11" type="ORF">FF38_02661</name>
</gene>
<keyword evidence="8" id="KW-0175">Coiled coil</keyword>
<sequence length="616" mass="69751">MSQFNADDSDCIIEERNITCITIDDSQEIACPSESGEDEELPPPPPALDQEMEEGEVSDDEKDNMEKETICELKFPKKSLYEEYGKHIIDTIKEGLSAKMPEKCIEITQQELEECITLMVQKVVAKDVEDIPMPPSLKADTKRDNQNNRGEAFEKELSPDLSGISELFTIDTAPAPKIDSVKVPSYKRAIKDALLDGEAAARKKQKEEEEVFKTKKTNSCFNCGDTGHSIRDCTKPHNAKRIKNAKRACFKVERYHVDIEQRFAHLKPGCISDKLREALGLRRGELPFFFYRMRVLGYPPGWLEEAKVEHSGINLFNSDGTKILHSDEDEGEVDAVNHKYNISKIYDFPGFNQDPGENFFDDYKYHNVPPLSKHQMKDEFVKTMGDHVLKGYKRKKLKDFPNASAEDNITETSVQEACDMEIEDPEKTTLGEVQFSRPPPPADNPPSVSPPPPPPSPPPPPESPTIEIDCKENDISLRELEKQKQQLLKELNSNSSVIEIEDSLIDDIIELDEEDDKRTQDKTNVQTKSDNSSESTPIDENRKPTSQTTVIKESYEGTPVLKFSPYDNLPNGEKFKVGVSDVINFENLPDSTGKYEQMKQVLKKVRTCVSKLHSEE</sequence>
<keyword evidence="5" id="KW-0862">Zinc</keyword>
<dbReference type="Pfam" id="PF04046">
    <property type="entry name" value="PSP"/>
    <property type="match status" value="1"/>
</dbReference>
<evidence type="ECO:0000256" key="4">
    <source>
        <dbReference type="ARBA" id="ARBA00022771"/>
    </source>
</evidence>
<name>A0A0L0C4N0_LUCCU</name>
<comment type="caution">
    <text evidence="11">The sequence shown here is derived from an EMBL/GenBank/DDBJ whole genome shotgun (WGS) entry which is preliminary data.</text>
</comment>
<accession>A0A0L0C4N0</accession>
<keyword evidence="12" id="KW-1185">Reference proteome</keyword>